<dbReference type="SMART" id="SM00091">
    <property type="entry name" value="PAS"/>
    <property type="match status" value="1"/>
</dbReference>
<dbReference type="Pfam" id="PF00072">
    <property type="entry name" value="Response_reg"/>
    <property type="match status" value="2"/>
</dbReference>
<keyword evidence="5" id="KW-0175">Coiled coil</keyword>
<dbReference type="Gene3D" id="3.30.565.10">
    <property type="entry name" value="Histidine kinase-like ATPase, C-terminal domain"/>
    <property type="match status" value="1"/>
</dbReference>
<dbReference type="PANTHER" id="PTHR43065">
    <property type="entry name" value="SENSOR HISTIDINE KINASE"/>
    <property type="match status" value="1"/>
</dbReference>
<evidence type="ECO:0000259" key="9">
    <source>
        <dbReference type="PROSITE" id="PS50113"/>
    </source>
</evidence>
<dbReference type="Pfam" id="PF02518">
    <property type="entry name" value="HATPase_c"/>
    <property type="match status" value="1"/>
</dbReference>
<evidence type="ECO:0000256" key="2">
    <source>
        <dbReference type="ARBA" id="ARBA00012438"/>
    </source>
</evidence>
<dbReference type="Proteomes" id="UP000556026">
    <property type="component" value="Unassembled WGS sequence"/>
</dbReference>
<evidence type="ECO:0000259" key="6">
    <source>
        <dbReference type="PROSITE" id="PS50109"/>
    </source>
</evidence>
<dbReference type="SUPFAM" id="SSF47384">
    <property type="entry name" value="Homodimeric domain of signal transducing histidine kinase"/>
    <property type="match status" value="1"/>
</dbReference>
<dbReference type="Gene3D" id="3.40.50.2300">
    <property type="match status" value="2"/>
</dbReference>
<reference evidence="11" key="1">
    <citation type="submission" date="2020-06" db="EMBL/GenBank/DDBJ databases">
        <title>Draft genomic sequence of Geomonas sp. Red330.</title>
        <authorList>
            <person name="Itoh H."/>
            <person name="Zhenxing X."/>
            <person name="Ushijima N."/>
            <person name="Masuda Y."/>
            <person name="Shiratori Y."/>
            <person name="Senoo K."/>
        </authorList>
    </citation>
    <scope>NUCLEOTIDE SEQUENCE [LARGE SCALE GENOMIC DNA]</scope>
    <source>
        <strain evidence="11">Red330</strain>
    </source>
</reference>
<evidence type="ECO:0000256" key="4">
    <source>
        <dbReference type="PROSITE-ProRule" id="PRU00169"/>
    </source>
</evidence>
<feature type="domain" description="Response regulatory" evidence="7">
    <location>
        <begin position="532"/>
        <end position="647"/>
    </location>
</feature>
<dbReference type="EC" id="2.7.13.3" evidence="2"/>
<dbReference type="PROSITE" id="PS50112">
    <property type="entry name" value="PAS"/>
    <property type="match status" value="1"/>
</dbReference>
<dbReference type="PROSITE" id="PS50113">
    <property type="entry name" value="PAC"/>
    <property type="match status" value="1"/>
</dbReference>
<dbReference type="InterPro" id="IPR003661">
    <property type="entry name" value="HisK_dim/P_dom"/>
</dbReference>
<dbReference type="SUPFAM" id="SSF55874">
    <property type="entry name" value="ATPase domain of HSP90 chaperone/DNA topoisomerase II/histidine kinase"/>
    <property type="match status" value="1"/>
</dbReference>
<dbReference type="Pfam" id="PF13426">
    <property type="entry name" value="PAS_9"/>
    <property type="match status" value="1"/>
</dbReference>
<keyword evidence="3 4" id="KW-0597">Phosphoprotein</keyword>
<dbReference type="InterPro" id="IPR004358">
    <property type="entry name" value="Sig_transdc_His_kin-like_C"/>
</dbReference>
<dbReference type="GO" id="GO:0000155">
    <property type="term" value="F:phosphorelay sensor kinase activity"/>
    <property type="evidence" value="ECO:0007669"/>
    <property type="project" value="InterPro"/>
</dbReference>
<dbReference type="InterPro" id="IPR001789">
    <property type="entry name" value="Sig_transdc_resp-reg_receiver"/>
</dbReference>
<dbReference type="SMART" id="SM00387">
    <property type="entry name" value="HATPase_c"/>
    <property type="match status" value="1"/>
</dbReference>
<dbReference type="InterPro" id="IPR000700">
    <property type="entry name" value="PAS-assoc_C"/>
</dbReference>
<evidence type="ECO:0000313" key="11">
    <source>
        <dbReference type="Proteomes" id="UP000556026"/>
    </source>
</evidence>
<feature type="modified residue" description="4-aspartylphosphate" evidence="4">
    <location>
        <position position="582"/>
    </location>
</feature>
<evidence type="ECO:0000259" key="7">
    <source>
        <dbReference type="PROSITE" id="PS50110"/>
    </source>
</evidence>
<dbReference type="PROSITE" id="PS50109">
    <property type="entry name" value="HIS_KIN"/>
    <property type="match status" value="1"/>
</dbReference>
<dbReference type="RefSeq" id="WP_183354584.1">
    <property type="nucleotide sequence ID" value="NZ_BLXX01000005.1"/>
</dbReference>
<dbReference type="PROSITE" id="PS50110">
    <property type="entry name" value="RESPONSE_REGULATORY"/>
    <property type="match status" value="2"/>
</dbReference>
<dbReference type="AlphaFoldDB" id="A0A6V8MIC9"/>
<dbReference type="NCBIfam" id="TIGR00229">
    <property type="entry name" value="sensory_box"/>
    <property type="match status" value="1"/>
</dbReference>
<evidence type="ECO:0000256" key="5">
    <source>
        <dbReference type="SAM" id="Coils"/>
    </source>
</evidence>
<evidence type="ECO:0000259" key="8">
    <source>
        <dbReference type="PROSITE" id="PS50112"/>
    </source>
</evidence>
<comment type="caution">
    <text evidence="10">The sequence shown here is derived from an EMBL/GenBank/DDBJ whole genome shotgun (WGS) entry which is preliminary data.</text>
</comment>
<dbReference type="CDD" id="cd00156">
    <property type="entry name" value="REC"/>
    <property type="match status" value="1"/>
</dbReference>
<dbReference type="InterPro" id="IPR005467">
    <property type="entry name" value="His_kinase_dom"/>
</dbReference>
<organism evidence="10 11">
    <name type="scientific">Geomonas silvestris</name>
    <dbReference type="NCBI Taxonomy" id="2740184"/>
    <lineage>
        <taxon>Bacteria</taxon>
        <taxon>Pseudomonadati</taxon>
        <taxon>Thermodesulfobacteriota</taxon>
        <taxon>Desulfuromonadia</taxon>
        <taxon>Geobacterales</taxon>
        <taxon>Geobacteraceae</taxon>
        <taxon>Geomonas</taxon>
    </lineage>
</organism>
<feature type="coiled-coil region" evidence="5">
    <location>
        <begin position="251"/>
        <end position="281"/>
    </location>
</feature>
<gene>
    <name evidence="10" type="ORF">GMST_20860</name>
</gene>
<sequence>MKSLQHTVQAISLLIVEDDVSAVDSLRQTISLKYPAFSVWVAHNGRIGLDLFRQHRPDIVITDVNMPEMNGIQMAAQIKELDPGAKIIAATAISETLFLIDAVRIGISRYMLKPIEFSALFDSIDDCVARITMERQLKAQNDFIGKLSSVIEQSSDLVLIASARGAVTYSNPRFSEVTGYRKDEVLGQDFRMLLESAAELAPDAQLWETITAGSHWRGEVLCSKKEGGRFSAELSISPLTGTHGNLEFVAVMHDISERKQAEDERRRLEEQMLHAQKLESLGVLAGGIAHDFNNILMSIIGNADLALMRITKESPAVENLRQIEKASARAADLAKQMLAYSGKGKFVVEHLDLNILLEEMVHMLEVSVTKKARLRLNLTRPLPAVEVDATQIRQIVMNLVINASEALGDENGVIAISTGCQECDANYLQNVWLSENTKPGRYVYLEVADTGCGMSRETLSKLFDPFFTTKFSGRGLGMAAVLGIVKGHKGAIRVYSEAGKGSTLKILLPLSDRPVDPAPRDEAEPEVPGGGTVLLVDDEQTVRDIGSEMLKELGFLTVTAEDGLVALKIFREVPNIDFVILDLTMPHLDGEQCYRELRKLDPQVKVIMTSGYNEHEVTQKFAGKGLAGFLQKPYKVSELKKMIASLNLPNSPL</sequence>
<accession>A0A6V8MIC9</accession>
<name>A0A6V8MIC9_9BACT</name>
<evidence type="ECO:0000256" key="1">
    <source>
        <dbReference type="ARBA" id="ARBA00000085"/>
    </source>
</evidence>
<dbReference type="PRINTS" id="PR00344">
    <property type="entry name" value="BCTRLSENSOR"/>
</dbReference>
<dbReference type="Gene3D" id="1.10.287.130">
    <property type="match status" value="1"/>
</dbReference>
<dbReference type="InterPro" id="IPR036890">
    <property type="entry name" value="HATPase_C_sf"/>
</dbReference>
<dbReference type="Gene3D" id="3.30.450.20">
    <property type="entry name" value="PAS domain"/>
    <property type="match status" value="1"/>
</dbReference>
<dbReference type="SMART" id="SM00448">
    <property type="entry name" value="REC"/>
    <property type="match status" value="2"/>
</dbReference>
<feature type="domain" description="PAS" evidence="8">
    <location>
        <begin position="146"/>
        <end position="195"/>
    </location>
</feature>
<dbReference type="CDD" id="cd17536">
    <property type="entry name" value="REC_YesN-like"/>
    <property type="match status" value="1"/>
</dbReference>
<dbReference type="PANTHER" id="PTHR43065:SF42">
    <property type="entry name" value="TWO-COMPONENT SENSOR PPRA"/>
    <property type="match status" value="1"/>
</dbReference>
<feature type="modified residue" description="4-aspartylphosphate" evidence="4">
    <location>
        <position position="63"/>
    </location>
</feature>
<evidence type="ECO:0000256" key="3">
    <source>
        <dbReference type="ARBA" id="ARBA00022553"/>
    </source>
</evidence>
<proteinExistence type="predicted"/>
<dbReference type="CDD" id="cd00130">
    <property type="entry name" value="PAS"/>
    <property type="match status" value="1"/>
</dbReference>
<protein>
    <recommendedName>
        <fullName evidence="2">histidine kinase</fullName>
        <ecNumber evidence="2">2.7.13.3</ecNumber>
    </recommendedName>
</protein>
<dbReference type="InterPro" id="IPR011006">
    <property type="entry name" value="CheY-like_superfamily"/>
</dbReference>
<dbReference type="SUPFAM" id="SSF55785">
    <property type="entry name" value="PYP-like sensor domain (PAS domain)"/>
    <property type="match status" value="1"/>
</dbReference>
<dbReference type="EMBL" id="BLXX01000005">
    <property type="protein sequence ID" value="GFO59761.1"/>
    <property type="molecule type" value="Genomic_DNA"/>
</dbReference>
<feature type="domain" description="Response regulatory" evidence="7">
    <location>
        <begin position="12"/>
        <end position="128"/>
    </location>
</feature>
<feature type="domain" description="PAC" evidence="9">
    <location>
        <begin position="216"/>
        <end position="267"/>
    </location>
</feature>
<dbReference type="CDD" id="cd00082">
    <property type="entry name" value="HisKA"/>
    <property type="match status" value="1"/>
</dbReference>
<dbReference type="InterPro" id="IPR000014">
    <property type="entry name" value="PAS"/>
</dbReference>
<dbReference type="InterPro" id="IPR035965">
    <property type="entry name" value="PAS-like_dom_sf"/>
</dbReference>
<comment type="catalytic activity">
    <reaction evidence="1">
        <text>ATP + protein L-histidine = ADP + protein N-phospho-L-histidine.</text>
        <dbReference type="EC" id="2.7.13.3"/>
    </reaction>
</comment>
<keyword evidence="11" id="KW-1185">Reference proteome</keyword>
<feature type="domain" description="Histidine kinase" evidence="6">
    <location>
        <begin position="287"/>
        <end position="512"/>
    </location>
</feature>
<dbReference type="SUPFAM" id="SSF52172">
    <property type="entry name" value="CheY-like"/>
    <property type="match status" value="2"/>
</dbReference>
<dbReference type="InterPro" id="IPR036097">
    <property type="entry name" value="HisK_dim/P_sf"/>
</dbReference>
<dbReference type="InterPro" id="IPR003594">
    <property type="entry name" value="HATPase_dom"/>
</dbReference>
<evidence type="ECO:0000313" key="10">
    <source>
        <dbReference type="EMBL" id="GFO59761.1"/>
    </source>
</evidence>